<dbReference type="GO" id="GO:0004338">
    <property type="term" value="F:glucan exo-1,3-beta-glucosidase activity"/>
    <property type="evidence" value="ECO:0007669"/>
    <property type="project" value="UniProtKB-EC"/>
</dbReference>
<keyword evidence="6 10" id="KW-0326">Glycosidase</keyword>
<dbReference type="PANTHER" id="PTHR31297:SF1">
    <property type="entry name" value="GLUCAN 1,3-BETA-GLUCOSIDASE I_II-RELATED"/>
    <property type="match status" value="1"/>
</dbReference>
<evidence type="ECO:0000313" key="10">
    <source>
        <dbReference type="EMBL" id="RAR01121.1"/>
    </source>
</evidence>
<evidence type="ECO:0000256" key="6">
    <source>
        <dbReference type="ARBA" id="ARBA00023295"/>
    </source>
</evidence>
<keyword evidence="5 10" id="KW-0378">Hydrolase</keyword>
<proteinExistence type="inferred from homology"/>
<evidence type="ECO:0000256" key="3">
    <source>
        <dbReference type="ARBA" id="ARBA00022525"/>
    </source>
</evidence>
<dbReference type="SUPFAM" id="SSF51445">
    <property type="entry name" value="(Trans)glycosidases"/>
    <property type="match status" value="1"/>
</dbReference>
<protein>
    <recommendedName>
        <fullName evidence="9">glucan 1,3-beta-glucosidase</fullName>
        <ecNumber evidence="9">3.2.1.58</ecNumber>
    </recommendedName>
</protein>
<name>A0A364MRW3_STELY</name>
<comment type="similarity">
    <text evidence="2">Belongs to the glycosyl hydrolase 5 (cellulase A) family.</text>
</comment>
<evidence type="ECO:0000256" key="1">
    <source>
        <dbReference type="ARBA" id="ARBA00004613"/>
    </source>
</evidence>
<dbReference type="GO" id="GO:0071555">
    <property type="term" value="P:cell wall organization"/>
    <property type="evidence" value="ECO:0007669"/>
    <property type="project" value="UniProtKB-KW"/>
</dbReference>
<dbReference type="GO" id="GO:0009986">
    <property type="term" value="C:cell surface"/>
    <property type="evidence" value="ECO:0007669"/>
    <property type="project" value="TreeGrafter"/>
</dbReference>
<dbReference type="Proteomes" id="UP000249619">
    <property type="component" value="Unassembled WGS sequence"/>
</dbReference>
<evidence type="ECO:0000256" key="5">
    <source>
        <dbReference type="ARBA" id="ARBA00022801"/>
    </source>
</evidence>
<dbReference type="OrthoDB" id="1887033at2759"/>
<sequence>MTTAAAPKYTDWRTYKANGVNLGSWFCLETFMVPKFFEQHSNSHDEWTACEKFNAAGAPLDEHYKTWFTKADVDTFAAQGINTLRIPFVYAAWINVPGSPHYHGPQVEIMKELATYAIEKYGMHIVLDLHALPGGVNWLEIGEAHGHGDWFYSEKNLNLSYQAVDAVLDFIQNRSGHPDAYTLAPVNEAVDSKDIRTFGTPFALSDKAADWLLKYILGVIERTEADSFKGEEFWSSRIPHSANVVFDVHIYYFAGRQCDPDTVLPLIEQDGKTANKTNKFPVVVGEWSIEMEVNNQLSKRKELFDAGRAAFNKYTQGNIYWSGRVESDAKIAGEGGKCDYWSYLHMIRDGVVTPWQQ</sequence>
<comment type="caution">
    <text evidence="10">The sequence shown here is derived from an EMBL/GenBank/DDBJ whole genome shotgun (WGS) entry which is preliminary data.</text>
</comment>
<dbReference type="InterPro" id="IPR050386">
    <property type="entry name" value="Glycosyl_hydrolase_5"/>
</dbReference>
<comment type="catalytic activity">
    <reaction evidence="8">
        <text>Successive hydrolysis of beta-D-glucose units from the non-reducing ends of (1-&gt;3)-beta-D-glucans, releasing alpha-glucose.</text>
        <dbReference type="EC" id="3.2.1.58"/>
    </reaction>
</comment>
<dbReference type="PANTHER" id="PTHR31297">
    <property type="entry name" value="GLUCAN ENDO-1,6-BETA-GLUCOSIDASE B"/>
    <property type="match status" value="1"/>
</dbReference>
<accession>A0A364MRW3</accession>
<keyword evidence="4" id="KW-0732">Signal</keyword>
<keyword evidence="3" id="KW-0964">Secreted</keyword>
<gene>
    <name evidence="10" type="ORF">DDE83_008980</name>
</gene>
<keyword evidence="7" id="KW-0961">Cell wall biogenesis/degradation</keyword>
<evidence type="ECO:0000256" key="9">
    <source>
        <dbReference type="ARBA" id="ARBA00038929"/>
    </source>
</evidence>
<evidence type="ECO:0000256" key="7">
    <source>
        <dbReference type="ARBA" id="ARBA00023316"/>
    </source>
</evidence>
<evidence type="ECO:0000256" key="2">
    <source>
        <dbReference type="ARBA" id="ARBA00005641"/>
    </source>
</evidence>
<dbReference type="GO" id="GO:0009251">
    <property type="term" value="P:glucan catabolic process"/>
    <property type="evidence" value="ECO:0007669"/>
    <property type="project" value="TreeGrafter"/>
</dbReference>
<keyword evidence="11" id="KW-1185">Reference proteome</keyword>
<evidence type="ECO:0000256" key="8">
    <source>
        <dbReference type="ARBA" id="ARBA00036824"/>
    </source>
</evidence>
<evidence type="ECO:0000313" key="11">
    <source>
        <dbReference type="Proteomes" id="UP000249619"/>
    </source>
</evidence>
<dbReference type="GO" id="GO:0005576">
    <property type="term" value="C:extracellular region"/>
    <property type="evidence" value="ECO:0007669"/>
    <property type="project" value="UniProtKB-SubCell"/>
</dbReference>
<dbReference type="STRING" id="183478.A0A364MRW3"/>
<dbReference type="AlphaFoldDB" id="A0A364MRW3"/>
<evidence type="ECO:0000256" key="4">
    <source>
        <dbReference type="ARBA" id="ARBA00022729"/>
    </source>
</evidence>
<dbReference type="EC" id="3.2.1.58" evidence="9"/>
<reference evidence="11" key="1">
    <citation type="submission" date="2018-05" db="EMBL/GenBank/DDBJ databases">
        <title>Draft genome sequence of Stemphylium lycopersici strain CIDEFI 213.</title>
        <authorList>
            <person name="Medina R."/>
            <person name="Franco M.E.E."/>
            <person name="Lucentini C.G."/>
            <person name="Saparrat M.C.N."/>
            <person name="Balatti P.A."/>
        </authorList>
    </citation>
    <scope>NUCLEOTIDE SEQUENCE [LARGE SCALE GENOMIC DNA]</scope>
    <source>
        <strain evidence="11">CIDEFI 213</strain>
    </source>
</reference>
<dbReference type="InterPro" id="IPR017853">
    <property type="entry name" value="GH"/>
</dbReference>
<organism evidence="10 11">
    <name type="scientific">Stemphylium lycopersici</name>
    <name type="common">Tomato gray leaf spot disease fungus</name>
    <name type="synonym">Thyrospora lycopersici</name>
    <dbReference type="NCBI Taxonomy" id="183478"/>
    <lineage>
        <taxon>Eukaryota</taxon>
        <taxon>Fungi</taxon>
        <taxon>Dikarya</taxon>
        <taxon>Ascomycota</taxon>
        <taxon>Pezizomycotina</taxon>
        <taxon>Dothideomycetes</taxon>
        <taxon>Pleosporomycetidae</taxon>
        <taxon>Pleosporales</taxon>
        <taxon>Pleosporineae</taxon>
        <taxon>Pleosporaceae</taxon>
        <taxon>Stemphylium</taxon>
    </lineage>
</organism>
<dbReference type="EMBL" id="QGDH01000295">
    <property type="protein sequence ID" value="RAR01121.1"/>
    <property type="molecule type" value="Genomic_DNA"/>
</dbReference>
<comment type="subcellular location">
    <subcellularLocation>
        <location evidence="1">Secreted</location>
    </subcellularLocation>
</comment>
<dbReference type="Gene3D" id="3.20.20.80">
    <property type="entry name" value="Glycosidases"/>
    <property type="match status" value="1"/>
</dbReference>